<keyword evidence="5" id="KW-1185">Reference proteome</keyword>
<dbReference type="Pfam" id="PF00571">
    <property type="entry name" value="CBS"/>
    <property type="match status" value="2"/>
</dbReference>
<dbReference type="KEGG" id="uam:UABAM_00755"/>
<evidence type="ECO:0000313" key="4">
    <source>
        <dbReference type="EMBL" id="BBM82412.1"/>
    </source>
</evidence>
<dbReference type="RefSeq" id="WP_151966660.1">
    <property type="nucleotide sequence ID" value="NZ_AP019860.1"/>
</dbReference>
<gene>
    <name evidence="4" type="ORF">UABAM_00755</name>
</gene>
<protein>
    <submittedName>
        <fullName evidence="4">Poly(A) polymerase</fullName>
    </submittedName>
</protein>
<keyword evidence="1 2" id="KW-0129">CBS domain</keyword>
<dbReference type="Proteomes" id="UP000326354">
    <property type="component" value="Chromosome"/>
</dbReference>
<dbReference type="InterPro" id="IPR046342">
    <property type="entry name" value="CBS_dom_sf"/>
</dbReference>
<reference evidence="4 5" key="1">
    <citation type="submission" date="2019-08" db="EMBL/GenBank/DDBJ databases">
        <title>Complete genome sequence of Candidatus Uab amorphum.</title>
        <authorList>
            <person name="Shiratori T."/>
            <person name="Suzuki S."/>
            <person name="Kakizawa Y."/>
            <person name="Ishida K."/>
        </authorList>
    </citation>
    <scope>NUCLEOTIDE SEQUENCE [LARGE SCALE GENOMIC DNA]</scope>
    <source>
        <strain evidence="4 5">SRT547</strain>
    </source>
</reference>
<feature type="domain" description="CBS" evidence="3">
    <location>
        <begin position="72"/>
        <end position="128"/>
    </location>
</feature>
<dbReference type="SUPFAM" id="SSF54631">
    <property type="entry name" value="CBS-domain pair"/>
    <property type="match status" value="1"/>
</dbReference>
<dbReference type="OrthoDB" id="160124at2"/>
<evidence type="ECO:0000259" key="3">
    <source>
        <dbReference type="PROSITE" id="PS51371"/>
    </source>
</evidence>
<dbReference type="InterPro" id="IPR051257">
    <property type="entry name" value="Diverse_CBS-Domain"/>
</dbReference>
<evidence type="ECO:0000313" key="5">
    <source>
        <dbReference type="Proteomes" id="UP000326354"/>
    </source>
</evidence>
<dbReference type="SMART" id="SM00116">
    <property type="entry name" value="CBS"/>
    <property type="match status" value="2"/>
</dbReference>
<dbReference type="AlphaFoldDB" id="A0A5S9F1H8"/>
<evidence type="ECO:0000256" key="2">
    <source>
        <dbReference type="PROSITE-ProRule" id="PRU00703"/>
    </source>
</evidence>
<accession>A0A5S9F1H8</accession>
<dbReference type="EMBL" id="AP019860">
    <property type="protein sequence ID" value="BBM82412.1"/>
    <property type="molecule type" value="Genomic_DNA"/>
</dbReference>
<organism evidence="4 5">
    <name type="scientific">Uabimicrobium amorphum</name>
    <dbReference type="NCBI Taxonomy" id="2596890"/>
    <lineage>
        <taxon>Bacteria</taxon>
        <taxon>Pseudomonadati</taxon>
        <taxon>Planctomycetota</taxon>
        <taxon>Candidatus Uabimicrobiia</taxon>
        <taxon>Candidatus Uabimicrobiales</taxon>
        <taxon>Candidatus Uabimicrobiaceae</taxon>
        <taxon>Candidatus Uabimicrobium</taxon>
    </lineage>
</organism>
<dbReference type="PANTHER" id="PTHR43080">
    <property type="entry name" value="CBS DOMAIN-CONTAINING PROTEIN CBSX3, MITOCHONDRIAL"/>
    <property type="match status" value="1"/>
</dbReference>
<proteinExistence type="predicted"/>
<name>A0A5S9F1H8_UABAM</name>
<evidence type="ECO:0000256" key="1">
    <source>
        <dbReference type="ARBA" id="ARBA00023122"/>
    </source>
</evidence>
<dbReference type="InterPro" id="IPR000644">
    <property type="entry name" value="CBS_dom"/>
</dbReference>
<dbReference type="Gene3D" id="3.10.580.10">
    <property type="entry name" value="CBS-domain"/>
    <property type="match status" value="2"/>
</dbReference>
<dbReference type="PANTHER" id="PTHR43080:SF2">
    <property type="entry name" value="CBS DOMAIN-CONTAINING PROTEIN"/>
    <property type="match status" value="1"/>
</dbReference>
<dbReference type="PROSITE" id="PS51371">
    <property type="entry name" value="CBS"/>
    <property type="match status" value="2"/>
</dbReference>
<sequence length="131" mass="14638">MKRDTTKVNCWMSKSLLTVEPSSSVEDAFDIMHQNNCRHLLITDKGKLIGVVSNEDLYKAIQGKKTSVDSVMSTDITTFKDEDPIIDVLRLFISEKLSLVPIVHGEDTLVGVVSNHDLLVAFETMLLEKTT</sequence>
<feature type="domain" description="CBS" evidence="3">
    <location>
        <begin position="12"/>
        <end position="70"/>
    </location>
</feature>